<gene>
    <name evidence="1" type="ORF">NCTC12126_04409</name>
</gene>
<sequence>MRPTTRCWCGATNGVSSNVTWDGLEAGNGKEGYVLTAEAATGGHSGTIVGTGYNDTFVAEAGTYTYNGSGGWSTTSDHDTWSSTGGMDVVDYINATTGVNVNLGLATAQNTGFNTATLVNIEGVGRLEPRRRVHR</sequence>
<protein>
    <submittedName>
        <fullName evidence="1">Type 1 secretion target domain-containng protein</fullName>
    </submittedName>
</protein>
<evidence type="ECO:0000313" key="2">
    <source>
        <dbReference type="Proteomes" id="UP000351155"/>
    </source>
</evidence>
<accession>A0A484YZZ7</accession>
<dbReference type="AlphaFoldDB" id="A0A484YZZ7"/>
<reference evidence="1 2" key="1">
    <citation type="submission" date="2019-03" db="EMBL/GenBank/DDBJ databases">
        <authorList>
            <consortium name="Pathogen Informatics"/>
        </authorList>
    </citation>
    <scope>NUCLEOTIDE SEQUENCE [LARGE SCALE GENOMIC DNA]</scope>
    <source>
        <strain evidence="1 2">NCTC12126</strain>
    </source>
</reference>
<dbReference type="EMBL" id="CAADIW010000050">
    <property type="protein sequence ID" value="VFS41076.1"/>
    <property type="molecule type" value="Genomic_DNA"/>
</dbReference>
<evidence type="ECO:0000313" key="1">
    <source>
        <dbReference type="EMBL" id="VFS41076.1"/>
    </source>
</evidence>
<name>A0A484YZZ7_9ENTR</name>
<proteinExistence type="predicted"/>
<dbReference type="Proteomes" id="UP000351155">
    <property type="component" value="Unassembled WGS sequence"/>
</dbReference>
<organism evidence="1 2">
    <name type="scientific">Enterobacter cancerogenus</name>
    <dbReference type="NCBI Taxonomy" id="69218"/>
    <lineage>
        <taxon>Bacteria</taxon>
        <taxon>Pseudomonadati</taxon>
        <taxon>Pseudomonadota</taxon>
        <taxon>Gammaproteobacteria</taxon>
        <taxon>Enterobacterales</taxon>
        <taxon>Enterobacteriaceae</taxon>
        <taxon>Enterobacter</taxon>
        <taxon>Enterobacter cloacae complex</taxon>
    </lineage>
</organism>